<accession>A0A286TYN9</accession>
<evidence type="ECO:0000313" key="2">
    <source>
        <dbReference type="Proteomes" id="UP000218542"/>
    </source>
</evidence>
<comment type="caution">
    <text evidence="1">The sequence shown here is derived from an EMBL/GenBank/DDBJ whole genome shotgun (WGS) entry which is preliminary data.</text>
</comment>
<proteinExistence type="predicted"/>
<dbReference type="RefSeq" id="WP_096894378.1">
    <property type="nucleotide sequence ID" value="NZ_BAOS01000017.1"/>
</dbReference>
<dbReference type="AlphaFoldDB" id="A0A286TYN9"/>
<evidence type="ECO:0000313" key="1">
    <source>
        <dbReference type="EMBL" id="GAX60984.1"/>
    </source>
</evidence>
<dbReference type="Proteomes" id="UP000218542">
    <property type="component" value="Unassembled WGS sequence"/>
</dbReference>
<organism evidence="1 2">
    <name type="scientific">Candidatus Scalindua japonica</name>
    <dbReference type="NCBI Taxonomy" id="1284222"/>
    <lineage>
        <taxon>Bacteria</taxon>
        <taxon>Pseudomonadati</taxon>
        <taxon>Planctomycetota</taxon>
        <taxon>Candidatus Brocadiia</taxon>
        <taxon>Candidatus Brocadiales</taxon>
        <taxon>Candidatus Scalinduaceae</taxon>
        <taxon>Candidatus Scalindua</taxon>
    </lineage>
</organism>
<reference evidence="2" key="1">
    <citation type="journal article" date="2017" name="Environ. Microbiol. Rep.">
        <title>Genetic Diversity of Marine Anaerobic Ammonium-Oxidizing Bacteria as Revealed by Genomic and Proteomic Analyses of 'Candidatus Scalindua japonica'.</title>
        <authorList>
            <person name="Oshiki M."/>
            <person name="Mizuto K."/>
            <person name="Kimura Z."/>
            <person name="Kindaichi T."/>
            <person name="Satoh H."/>
            <person name="Okabe S."/>
        </authorList>
    </citation>
    <scope>NUCLEOTIDE SEQUENCE [LARGE SCALE GENOMIC DNA]</scope>
    <source>
        <strain evidence="2">husup-a2</strain>
    </source>
</reference>
<gene>
    <name evidence="1" type="ORF">SCALIN_C17_0017</name>
</gene>
<dbReference type="EMBL" id="BAOS01000017">
    <property type="protein sequence ID" value="GAX60984.1"/>
    <property type="molecule type" value="Genomic_DNA"/>
</dbReference>
<keyword evidence="2" id="KW-1185">Reference proteome</keyword>
<name>A0A286TYN9_9BACT</name>
<protein>
    <submittedName>
        <fullName evidence="1">ATP synthase alpha subunit</fullName>
    </submittedName>
</protein>
<sequence>MEELTPKEEAQYETLGTIKEFVDKCFKERGVDSDLVQYALRAVKIGLIEIWSAIYKPEPFQGVKNDIVEKVVNKI</sequence>